<gene>
    <name evidence="2" type="ORF">THAOC_13942</name>
</gene>
<comment type="caution">
    <text evidence="2">The sequence shown here is derived from an EMBL/GenBank/DDBJ whole genome shotgun (WGS) entry which is preliminary data.</text>
</comment>
<evidence type="ECO:0000313" key="2">
    <source>
        <dbReference type="EMBL" id="EJK65226.1"/>
    </source>
</evidence>
<accession>K0SW88</accession>
<proteinExistence type="predicted"/>
<reference evidence="2 3" key="1">
    <citation type="journal article" date="2012" name="Genome Biol.">
        <title>Genome and low-iron response of an oceanic diatom adapted to chronic iron limitation.</title>
        <authorList>
            <person name="Lommer M."/>
            <person name="Specht M."/>
            <person name="Roy A.S."/>
            <person name="Kraemer L."/>
            <person name="Andreson R."/>
            <person name="Gutowska M.A."/>
            <person name="Wolf J."/>
            <person name="Bergner S.V."/>
            <person name="Schilhabel M.B."/>
            <person name="Klostermeier U.C."/>
            <person name="Beiko R.G."/>
            <person name="Rosenstiel P."/>
            <person name="Hippler M."/>
            <person name="Laroche J."/>
        </authorList>
    </citation>
    <scope>NUCLEOTIDE SEQUENCE [LARGE SCALE GENOMIC DNA]</scope>
    <source>
        <strain evidence="2 3">CCMP1005</strain>
    </source>
</reference>
<organism evidence="2 3">
    <name type="scientific">Thalassiosira oceanica</name>
    <name type="common">Marine diatom</name>
    <dbReference type="NCBI Taxonomy" id="159749"/>
    <lineage>
        <taxon>Eukaryota</taxon>
        <taxon>Sar</taxon>
        <taxon>Stramenopiles</taxon>
        <taxon>Ochrophyta</taxon>
        <taxon>Bacillariophyta</taxon>
        <taxon>Coscinodiscophyceae</taxon>
        <taxon>Thalassiosirophycidae</taxon>
        <taxon>Thalassiosirales</taxon>
        <taxon>Thalassiosiraceae</taxon>
        <taxon>Thalassiosira</taxon>
    </lineage>
</organism>
<evidence type="ECO:0000313" key="3">
    <source>
        <dbReference type="Proteomes" id="UP000266841"/>
    </source>
</evidence>
<dbReference type="OrthoDB" id="544772at2759"/>
<dbReference type="AlphaFoldDB" id="K0SW88"/>
<feature type="compositionally biased region" description="Polar residues" evidence="1">
    <location>
        <begin position="807"/>
        <end position="818"/>
    </location>
</feature>
<evidence type="ECO:0000256" key="1">
    <source>
        <dbReference type="SAM" id="MobiDB-lite"/>
    </source>
</evidence>
<name>K0SW88_THAOC</name>
<dbReference type="EMBL" id="AGNL01016158">
    <property type="protein sequence ID" value="EJK65226.1"/>
    <property type="molecule type" value="Genomic_DNA"/>
</dbReference>
<feature type="region of interest" description="Disordered" evidence="1">
    <location>
        <begin position="799"/>
        <end position="818"/>
    </location>
</feature>
<keyword evidence="3" id="KW-1185">Reference proteome</keyword>
<sequence>MLSLQQINLLEPFFDPDQHPPGSNSILIAFCEGKICKKVLVAQYVNGLYSNIPVCLPPTAKLGISNDFDGNNVVACTYITSFDKVEATFNKISVTKPLIDIRVVECTPGNLCPVSHLSYQATSTNFSPEFNKLFVKENAALKTQLNLMQNSFEQPNGDKCGTKYNATTFNTVDTKDKLPSISKWFHKDKGSGSDLYNPYLSSRPVCIYKSYHNNARLLDGVTDVASGLLDAVEQIGDFDLGLNDTINDTIKLRLGSGKKDYKCFHKREEIDKFNRNMIDIWSQDSNDYFNTSHNDPNLMNPPTDIIQEAANLCAEKCKEVGYVNGDNSWHPQYKGFSFFDKCHCHFATENKELLQNIATNIQHDKWEIGSTANLECYKYDNSPTQSPLAGLADRSRALDAYTKSAIIANGTECDNWKKGVIVIGGDIGKESGFHPSIHDVCMQFEADWRCRGSTDPIPVIGAPFSHSAWKWIKDDHPYYTLWDFKHPTPGSNTQQDQGIPGFKTYVPKADFTDQLQNNEDILVPNILRAGETPLASASQYYKGDATSSGNIKYNEAVETIQFSGGGGEVYLEFDTEKMNEMQTLFHNPLSRGKDNEDVHLGGGVNAGFNFAVGWGVMAGLDVQLETHFGVIDVLDAYMDPKYGSFVFVTVGGESKCPHEKGTVPIEDPSITITGLRPRIVAEDEPMIFDVEIANIGHGESFFYVYTDLLDNKYGLTISMDGDALNSPSTWKLKGTEVGGHATKSTMTVEKGPRVNMNSYDPVKIYLQSKCEFEGEFGRQVNSDSIWNVAREVTTAPTRAPIMGPLTTGVTASPTNSPRNMTLSHVPEIKNYIEFTRPCPEISFGGNLKRFETFTTNGQTLDVVIRNPLKYRGIAIEREQRLEKIVLEYRKVSGRSPHWNRAKDNTTNEELNLKNYKEDSFGYISATWKLPTLDFVYEIRLKSICIDEPDAPPHLNRYITDSLVGIIDRTSPSVFGVPQP</sequence>
<protein>
    <submittedName>
        <fullName evidence="2">Uncharacterized protein</fullName>
    </submittedName>
</protein>
<dbReference type="Proteomes" id="UP000266841">
    <property type="component" value="Unassembled WGS sequence"/>
</dbReference>